<gene>
    <name evidence="5" type="ORF">H8911_08160</name>
</gene>
<evidence type="ECO:0000256" key="3">
    <source>
        <dbReference type="ARBA" id="ARBA00023125"/>
    </source>
</evidence>
<reference evidence="5 6" key="1">
    <citation type="submission" date="2020-08" db="EMBL/GenBank/DDBJ databases">
        <authorList>
            <person name="Liu C."/>
            <person name="Sun Q."/>
        </authorList>
    </citation>
    <scope>NUCLEOTIDE SEQUENCE [LARGE SCALE GENOMIC DNA]</scope>
    <source>
        <strain evidence="5 6">L34</strain>
    </source>
</reference>
<dbReference type="Gene3D" id="1.10.10.10">
    <property type="entry name" value="Winged helix-like DNA-binding domain superfamily/Winged helix DNA-binding domain"/>
    <property type="match status" value="1"/>
</dbReference>
<keyword evidence="6" id="KW-1185">Reference proteome</keyword>
<evidence type="ECO:0000256" key="2">
    <source>
        <dbReference type="ARBA" id="ARBA00023015"/>
    </source>
</evidence>
<dbReference type="EMBL" id="JACRWH010000034">
    <property type="protein sequence ID" value="MBC6012708.1"/>
    <property type="molecule type" value="Genomic_DNA"/>
</dbReference>
<organism evidence="5 6">
    <name type="scientific">Holdemanella hominis</name>
    <dbReference type="NCBI Taxonomy" id="2764327"/>
    <lineage>
        <taxon>Bacteria</taxon>
        <taxon>Bacillati</taxon>
        <taxon>Bacillota</taxon>
        <taxon>Erysipelotrichia</taxon>
        <taxon>Erysipelotrichales</taxon>
        <taxon>Erysipelotrichaceae</taxon>
        <taxon>Holdemanella</taxon>
    </lineage>
</organism>
<evidence type="ECO:0000313" key="5">
    <source>
        <dbReference type="EMBL" id="MBC6012708.1"/>
    </source>
</evidence>
<dbReference type="RefSeq" id="WP_117572155.1">
    <property type="nucleotide sequence ID" value="NZ_JACRWH010000034.1"/>
</dbReference>
<dbReference type="Pfam" id="PF03965">
    <property type="entry name" value="Penicillinase_R"/>
    <property type="match status" value="1"/>
</dbReference>
<sequence>MEQLTKKERTIMDILWNADSALSASEIKDTSPDLNINTVQQVLRNLLKCKFIEVDDVVFNKKSLTRTYKPLVSQTQYISAFISDSNRFKLLCGLVDEEDDLDSLNELQKLIDKRKKEIR</sequence>
<evidence type="ECO:0000313" key="6">
    <source>
        <dbReference type="Proteomes" id="UP000649075"/>
    </source>
</evidence>
<dbReference type="InterPro" id="IPR005650">
    <property type="entry name" value="BlaI_family"/>
</dbReference>
<keyword evidence="4" id="KW-0804">Transcription</keyword>
<name>A0ABR7KIZ6_9FIRM</name>
<protein>
    <submittedName>
        <fullName evidence="5">BlaI/MecI/CopY family transcriptional regulator</fullName>
    </submittedName>
</protein>
<evidence type="ECO:0000256" key="1">
    <source>
        <dbReference type="ARBA" id="ARBA00011046"/>
    </source>
</evidence>
<dbReference type="Proteomes" id="UP000649075">
    <property type="component" value="Unassembled WGS sequence"/>
</dbReference>
<dbReference type="InterPro" id="IPR036390">
    <property type="entry name" value="WH_DNA-bd_sf"/>
</dbReference>
<accession>A0ABR7KIZ6</accession>
<dbReference type="InterPro" id="IPR036388">
    <property type="entry name" value="WH-like_DNA-bd_sf"/>
</dbReference>
<comment type="caution">
    <text evidence="5">The sequence shown here is derived from an EMBL/GenBank/DDBJ whole genome shotgun (WGS) entry which is preliminary data.</text>
</comment>
<dbReference type="SUPFAM" id="SSF46785">
    <property type="entry name" value="Winged helix' DNA-binding domain"/>
    <property type="match status" value="1"/>
</dbReference>
<keyword evidence="2" id="KW-0805">Transcription regulation</keyword>
<keyword evidence="3" id="KW-0238">DNA-binding</keyword>
<proteinExistence type="inferred from homology"/>
<evidence type="ECO:0000256" key="4">
    <source>
        <dbReference type="ARBA" id="ARBA00023163"/>
    </source>
</evidence>
<comment type="similarity">
    <text evidence="1">Belongs to the BlaI transcriptional regulatory family.</text>
</comment>